<accession>A0A9P3FEV5</accession>
<protein>
    <recommendedName>
        <fullName evidence="7">UBC core domain-containing protein</fullName>
    </recommendedName>
</protein>
<dbReference type="SUPFAM" id="SSF54495">
    <property type="entry name" value="UBC-like"/>
    <property type="match status" value="1"/>
</dbReference>
<proteinExistence type="predicted"/>
<gene>
    <name evidence="5" type="ORF">CKM354_000801000</name>
</gene>
<dbReference type="OrthoDB" id="109543at2759"/>
<reference evidence="5 6" key="1">
    <citation type="submission" date="2021-01" db="EMBL/GenBank/DDBJ databases">
        <title>Cercospora kikuchii MAFF 305040 whole genome shotgun sequence.</title>
        <authorList>
            <person name="Kashiwa T."/>
            <person name="Suzuki T."/>
        </authorList>
    </citation>
    <scope>NUCLEOTIDE SEQUENCE [LARGE SCALE GENOMIC DNA]</scope>
    <source>
        <strain evidence="5 6">MAFF 305040</strain>
    </source>
</reference>
<evidence type="ECO:0000256" key="2">
    <source>
        <dbReference type="SAM" id="MobiDB-lite"/>
    </source>
</evidence>
<evidence type="ECO:0000259" key="3">
    <source>
        <dbReference type="PROSITE" id="PS50127"/>
    </source>
</evidence>
<dbReference type="Gene3D" id="3.10.110.10">
    <property type="entry name" value="Ubiquitin Conjugating Enzyme"/>
    <property type="match status" value="1"/>
</dbReference>
<feature type="domain" description="UBC core" evidence="3">
    <location>
        <begin position="15"/>
        <end position="159"/>
    </location>
</feature>
<dbReference type="RefSeq" id="XP_044659310.1">
    <property type="nucleotide sequence ID" value="XM_044803375.1"/>
</dbReference>
<evidence type="ECO:0000313" key="5">
    <source>
        <dbReference type="EMBL" id="GIZ44823.1"/>
    </source>
</evidence>
<dbReference type="Proteomes" id="UP000825890">
    <property type="component" value="Unassembled WGS sequence"/>
</dbReference>
<dbReference type="InterPro" id="IPR050113">
    <property type="entry name" value="Ub_conjugating_enzyme"/>
</dbReference>
<keyword evidence="1" id="KW-0833">Ubl conjugation pathway</keyword>
<dbReference type="PROSITE" id="PS50181">
    <property type="entry name" value="FBOX"/>
    <property type="match status" value="1"/>
</dbReference>
<evidence type="ECO:0000259" key="4">
    <source>
        <dbReference type="PROSITE" id="PS50181"/>
    </source>
</evidence>
<feature type="compositionally biased region" description="Gly residues" evidence="2">
    <location>
        <begin position="645"/>
        <end position="658"/>
    </location>
</feature>
<dbReference type="Pfam" id="PF00179">
    <property type="entry name" value="UQ_con"/>
    <property type="match status" value="1"/>
</dbReference>
<dbReference type="AlphaFoldDB" id="A0A9P3FEV5"/>
<dbReference type="InterPro" id="IPR016135">
    <property type="entry name" value="UBQ-conjugating_enzyme/RWD"/>
</dbReference>
<sequence>MAFQNRHTTEVTTAMMRKRLLKDIDELQREPYPGIELHVNESDITKACLVLTPEGEEPLHLQLEFSAHYPLIPPDVTIQSSVSHPNIFGDRLCLNMLDYDNAYTPAYTLKGICIQLLSFFASDSIEQMWGENGGKVDRKKWQARGTDGMGLKVLKDSYNCSSCGFGDADARGPSTRALPAPTANVHEAVSTISTTPKDPNHVPVKLQDLPAEILLLVLDHLDDEHIFTAARAWEGFGDIMREYNVIRTRELQCFALKQSFRELELGVGVRIQGRALTSEFDLLSRDAFEQLGVRFSIQGLPFNCWLPLPLAQNHWTRVRKSAQRDMNAIARQANISGGAEQVIYAFMNEVVVRLSNEADEFEKRGRYVLDDGPAKSTLTHASEKAIESYFHLFHLLLCLACENNDIIRNADRTINGFISGSRSKDHVPNLGHLLIMILISDIEINEAVIDGIIEEAITRNVVWMLDAKGRNMPELSFMETDPTSKYRLHNTFEASKTSWRLLMFLKFMQETVRNSRNVTDPNTNEVKKMSLPQLRDSLFDRHGAPPNNAAVELAATIKNIHRVKNFPEFLKVMHNKNPTQTASDFTLLLRRTVHASMEKGYSKWALTQEQALQLRLRKEPNVGRPEGMRPEDLRLGNFSFFPGQQRGGGNGGRGGRGGRGWRGRGR</sequence>
<feature type="domain" description="F-box" evidence="4">
    <location>
        <begin position="203"/>
        <end position="249"/>
    </location>
</feature>
<comment type="caution">
    <text evidence="5">The sequence shown here is derived from an EMBL/GenBank/DDBJ whole genome shotgun (WGS) entry which is preliminary data.</text>
</comment>
<keyword evidence="6" id="KW-1185">Reference proteome</keyword>
<dbReference type="SMART" id="SM00212">
    <property type="entry name" value="UBCc"/>
    <property type="match status" value="1"/>
</dbReference>
<dbReference type="GeneID" id="68293585"/>
<dbReference type="PANTHER" id="PTHR24067">
    <property type="entry name" value="UBIQUITIN-CONJUGATING ENZYME E2"/>
    <property type="match status" value="1"/>
</dbReference>
<dbReference type="EMBL" id="BOLY01000005">
    <property type="protein sequence ID" value="GIZ44823.1"/>
    <property type="molecule type" value="Genomic_DNA"/>
</dbReference>
<evidence type="ECO:0000313" key="6">
    <source>
        <dbReference type="Proteomes" id="UP000825890"/>
    </source>
</evidence>
<dbReference type="PROSITE" id="PS50127">
    <property type="entry name" value="UBC_2"/>
    <property type="match status" value="1"/>
</dbReference>
<dbReference type="InterPro" id="IPR000608">
    <property type="entry name" value="UBC"/>
</dbReference>
<organism evidence="5 6">
    <name type="scientific">Cercospora kikuchii</name>
    <dbReference type="NCBI Taxonomy" id="84275"/>
    <lineage>
        <taxon>Eukaryota</taxon>
        <taxon>Fungi</taxon>
        <taxon>Dikarya</taxon>
        <taxon>Ascomycota</taxon>
        <taxon>Pezizomycotina</taxon>
        <taxon>Dothideomycetes</taxon>
        <taxon>Dothideomycetidae</taxon>
        <taxon>Mycosphaerellales</taxon>
        <taxon>Mycosphaerellaceae</taxon>
        <taxon>Cercospora</taxon>
    </lineage>
</organism>
<name>A0A9P3FEV5_9PEZI</name>
<feature type="region of interest" description="Disordered" evidence="2">
    <location>
        <begin position="640"/>
        <end position="666"/>
    </location>
</feature>
<dbReference type="InterPro" id="IPR001810">
    <property type="entry name" value="F-box_dom"/>
</dbReference>
<evidence type="ECO:0008006" key="7">
    <source>
        <dbReference type="Google" id="ProtNLM"/>
    </source>
</evidence>
<evidence type="ECO:0000256" key="1">
    <source>
        <dbReference type="ARBA" id="ARBA00022786"/>
    </source>
</evidence>